<dbReference type="CDD" id="cd07247">
    <property type="entry name" value="SgaA_N_like"/>
    <property type="match status" value="2"/>
</dbReference>
<dbReference type="InterPro" id="IPR029068">
    <property type="entry name" value="Glyas_Bleomycin-R_OHBP_Dase"/>
</dbReference>
<dbReference type="PANTHER" id="PTHR33993:SF14">
    <property type="entry name" value="GB|AAF24581.1"/>
    <property type="match status" value="1"/>
</dbReference>
<dbReference type="PROSITE" id="PS51819">
    <property type="entry name" value="VOC"/>
    <property type="match status" value="2"/>
</dbReference>
<feature type="domain" description="VOC" evidence="1">
    <location>
        <begin position="9"/>
        <end position="122"/>
    </location>
</feature>
<dbReference type="SUPFAM" id="SSF54593">
    <property type="entry name" value="Glyoxalase/Bleomycin resistance protein/Dihydroxybiphenyl dioxygenase"/>
    <property type="match status" value="2"/>
</dbReference>
<dbReference type="RefSeq" id="WP_188509853.1">
    <property type="nucleotide sequence ID" value="NZ_BMGB01000001.1"/>
</dbReference>
<proteinExistence type="predicted"/>
<evidence type="ECO:0000313" key="2">
    <source>
        <dbReference type="EMBL" id="GGB00031.1"/>
    </source>
</evidence>
<reference evidence="2" key="2">
    <citation type="submission" date="2020-09" db="EMBL/GenBank/DDBJ databases">
        <authorList>
            <person name="Sun Q."/>
            <person name="Zhou Y."/>
        </authorList>
    </citation>
    <scope>NUCLEOTIDE SEQUENCE</scope>
    <source>
        <strain evidence="2">CGMCC 1.12813</strain>
    </source>
</reference>
<evidence type="ECO:0000259" key="1">
    <source>
        <dbReference type="PROSITE" id="PS51819"/>
    </source>
</evidence>
<feature type="domain" description="VOC" evidence="1">
    <location>
        <begin position="136"/>
        <end position="251"/>
    </location>
</feature>
<organism evidence="2 3">
    <name type="scientific">Conyzicola nivalis</name>
    <dbReference type="NCBI Taxonomy" id="1477021"/>
    <lineage>
        <taxon>Bacteria</taxon>
        <taxon>Bacillati</taxon>
        <taxon>Actinomycetota</taxon>
        <taxon>Actinomycetes</taxon>
        <taxon>Micrococcales</taxon>
        <taxon>Microbacteriaceae</taxon>
        <taxon>Conyzicola</taxon>
    </lineage>
</organism>
<dbReference type="PANTHER" id="PTHR33993">
    <property type="entry name" value="GLYOXALASE-RELATED"/>
    <property type="match status" value="1"/>
</dbReference>
<accession>A0A916SI02</accession>
<dbReference type="InterPro" id="IPR004360">
    <property type="entry name" value="Glyas_Fos-R_dOase_dom"/>
</dbReference>
<comment type="caution">
    <text evidence="2">The sequence shown here is derived from an EMBL/GenBank/DDBJ whole genome shotgun (WGS) entry which is preliminary data.</text>
</comment>
<dbReference type="Pfam" id="PF00903">
    <property type="entry name" value="Glyoxalase"/>
    <property type="match status" value="2"/>
</dbReference>
<dbReference type="AlphaFoldDB" id="A0A916SI02"/>
<keyword evidence="3" id="KW-1185">Reference proteome</keyword>
<name>A0A916SI02_9MICO</name>
<reference evidence="2" key="1">
    <citation type="journal article" date="2014" name="Int. J. Syst. Evol. Microbiol.">
        <title>Complete genome sequence of Corynebacterium casei LMG S-19264T (=DSM 44701T), isolated from a smear-ripened cheese.</title>
        <authorList>
            <consortium name="US DOE Joint Genome Institute (JGI-PGF)"/>
            <person name="Walter F."/>
            <person name="Albersmeier A."/>
            <person name="Kalinowski J."/>
            <person name="Ruckert C."/>
        </authorList>
    </citation>
    <scope>NUCLEOTIDE SEQUENCE</scope>
    <source>
        <strain evidence="2">CGMCC 1.12813</strain>
    </source>
</reference>
<protein>
    <submittedName>
        <fullName evidence="2">Glyoxalase/bleomycin resistance protein</fullName>
    </submittedName>
</protein>
<dbReference type="Proteomes" id="UP000606922">
    <property type="component" value="Unassembled WGS sequence"/>
</dbReference>
<dbReference type="Gene3D" id="3.10.180.10">
    <property type="entry name" value="2,3-Dihydroxybiphenyl 1,2-Dioxygenase, domain 1"/>
    <property type="match status" value="2"/>
</dbReference>
<evidence type="ECO:0000313" key="3">
    <source>
        <dbReference type="Proteomes" id="UP000606922"/>
    </source>
</evidence>
<dbReference type="InterPro" id="IPR052164">
    <property type="entry name" value="Anthracycline_SecMetBiosynth"/>
</dbReference>
<dbReference type="InterPro" id="IPR037523">
    <property type="entry name" value="VOC_core"/>
</dbReference>
<sequence length="252" mass="27486">MPLTFRPGQPRWMDLLSRHPEKSVEFYRGLLGWETETAPAEFGGYVTFSKDGQNVSGLMPNPADSGVDDIWTVYLEVADARATGDAAEAEGGRVLELEQLADMGTWLVITDPGGARVGGWQNLTHSGFEVTTGPGAPVWAELHARDYARAVSFYRTVFGWETEVLSDTDEMRYTTLGSGADAVAGIWDADDLPEIEPPFWDVYLGVENANEAAVRVTELGGTMLERVQDSPYGRQAHAVDPTGAKFAILQVD</sequence>
<dbReference type="EMBL" id="BMGB01000001">
    <property type="protein sequence ID" value="GGB00031.1"/>
    <property type="molecule type" value="Genomic_DNA"/>
</dbReference>
<gene>
    <name evidence="2" type="ORF">GCM10010979_13150</name>
</gene>